<dbReference type="Gene3D" id="3.30.540.10">
    <property type="entry name" value="Fructose-1,6-Bisphosphatase, subunit A, domain 1"/>
    <property type="match status" value="1"/>
</dbReference>
<organism evidence="5 6">
    <name type="scientific">Corynebacterium mendelii</name>
    <dbReference type="NCBI Taxonomy" id="2765362"/>
    <lineage>
        <taxon>Bacteria</taxon>
        <taxon>Bacillati</taxon>
        <taxon>Actinomycetota</taxon>
        <taxon>Actinomycetes</taxon>
        <taxon>Mycobacteriales</taxon>
        <taxon>Corynebacteriaceae</taxon>
        <taxon>Corynebacterium</taxon>
    </lineage>
</organism>
<evidence type="ECO:0000256" key="4">
    <source>
        <dbReference type="PIRSR" id="PIRSR600760-2"/>
    </source>
</evidence>
<dbReference type="Proteomes" id="UP000664332">
    <property type="component" value="Unassembled WGS sequence"/>
</dbReference>
<dbReference type="SUPFAM" id="SSF56655">
    <property type="entry name" value="Carbohydrate phosphatase"/>
    <property type="match status" value="1"/>
</dbReference>
<accession>A0A939DYI4</accession>
<dbReference type="Gene3D" id="3.40.190.80">
    <property type="match status" value="1"/>
</dbReference>
<keyword evidence="6" id="KW-1185">Reference proteome</keyword>
<evidence type="ECO:0000256" key="2">
    <source>
        <dbReference type="ARBA" id="ARBA00022801"/>
    </source>
</evidence>
<evidence type="ECO:0000313" key="6">
    <source>
        <dbReference type="Proteomes" id="UP000664332"/>
    </source>
</evidence>
<comment type="cofactor">
    <cofactor evidence="4">
        <name>Mg(2+)</name>
        <dbReference type="ChEBI" id="CHEBI:18420"/>
    </cofactor>
</comment>
<feature type="binding site" evidence="4">
    <location>
        <position position="226"/>
    </location>
    <ligand>
        <name>Mg(2+)</name>
        <dbReference type="ChEBI" id="CHEBI:18420"/>
        <label>1</label>
        <note>catalytic</note>
    </ligand>
</feature>
<dbReference type="EMBL" id="JAFLEQ010000003">
    <property type="protein sequence ID" value="MBN9643348.1"/>
    <property type="molecule type" value="Genomic_DNA"/>
</dbReference>
<feature type="binding site" evidence="4">
    <location>
        <position position="55"/>
    </location>
    <ligand>
        <name>Mg(2+)</name>
        <dbReference type="ChEBI" id="CHEBI:18420"/>
        <label>1</label>
        <note>catalytic</note>
    </ligand>
</feature>
<dbReference type="PRINTS" id="PR00377">
    <property type="entry name" value="IMPHPHTASES"/>
</dbReference>
<dbReference type="GO" id="GO:0046872">
    <property type="term" value="F:metal ion binding"/>
    <property type="evidence" value="ECO:0007669"/>
    <property type="project" value="UniProtKB-KW"/>
</dbReference>
<dbReference type="Pfam" id="PF00459">
    <property type="entry name" value="Inositol_P"/>
    <property type="match status" value="1"/>
</dbReference>
<dbReference type="InterPro" id="IPR000760">
    <property type="entry name" value="Inositol_monophosphatase-like"/>
</dbReference>
<proteinExistence type="predicted"/>
<dbReference type="GO" id="GO:0006020">
    <property type="term" value="P:inositol metabolic process"/>
    <property type="evidence" value="ECO:0007669"/>
    <property type="project" value="TreeGrafter"/>
</dbReference>
<feature type="binding site" evidence="4">
    <location>
        <position position="71"/>
    </location>
    <ligand>
        <name>Mg(2+)</name>
        <dbReference type="ChEBI" id="CHEBI:18420"/>
        <label>1</label>
        <note>catalytic</note>
    </ligand>
</feature>
<dbReference type="GO" id="GO:0007165">
    <property type="term" value="P:signal transduction"/>
    <property type="evidence" value="ECO:0007669"/>
    <property type="project" value="TreeGrafter"/>
</dbReference>
<dbReference type="PROSITE" id="PS00629">
    <property type="entry name" value="IMP_1"/>
    <property type="match status" value="1"/>
</dbReference>
<evidence type="ECO:0000256" key="3">
    <source>
        <dbReference type="ARBA" id="ARBA00022842"/>
    </source>
</evidence>
<evidence type="ECO:0000256" key="1">
    <source>
        <dbReference type="ARBA" id="ARBA00022723"/>
    </source>
</evidence>
<gene>
    <name evidence="5" type="ORF">JZY06_01680</name>
</gene>
<protein>
    <submittedName>
        <fullName evidence="5">Inositol monophosphatase</fullName>
    </submittedName>
</protein>
<keyword evidence="1 4" id="KW-0479">Metal-binding</keyword>
<sequence>MELVAAHRARMGDVTVGMATKSSAADPVTVVDRAAEEFIAARLAALRPDDGLVGEEGLSGETASGITWIIDPIDGTVNFLYGLPSYAVSLAAADADGTIVAGAVGNVATGCIYAAARGQGAGRTTVGVVSAGNPATADGGAAAGREISAQVFTPLSPSGCRDIGLALCATGFAYLPARRKQQAHILTGILPVVRDIRRTGSAALDLCLVAEGKLDCYYEHGLNPWDWAAGALVAAEAGCALVLPRLEGRSAHGEVLTACAPGIAGAFAALAEQAGVTAALPL</sequence>
<keyword evidence="3 4" id="KW-0460">Magnesium</keyword>
<keyword evidence="2" id="KW-0378">Hydrolase</keyword>
<dbReference type="AlphaFoldDB" id="A0A939DYI4"/>
<feature type="binding site" evidence="4">
    <location>
        <position position="73"/>
    </location>
    <ligand>
        <name>Mg(2+)</name>
        <dbReference type="ChEBI" id="CHEBI:18420"/>
        <label>1</label>
        <note>catalytic</note>
    </ligand>
</feature>
<dbReference type="InterPro" id="IPR020583">
    <property type="entry name" value="Inositol_monoP_metal-BS"/>
</dbReference>
<comment type="caution">
    <text evidence="5">The sequence shown here is derived from an EMBL/GenBank/DDBJ whole genome shotgun (WGS) entry which is preliminary data.</text>
</comment>
<name>A0A939DYI4_9CORY</name>
<dbReference type="PANTHER" id="PTHR20854:SF4">
    <property type="entry name" value="INOSITOL-1-MONOPHOSPHATASE-RELATED"/>
    <property type="match status" value="1"/>
</dbReference>
<dbReference type="PANTHER" id="PTHR20854">
    <property type="entry name" value="INOSITOL MONOPHOSPHATASE"/>
    <property type="match status" value="1"/>
</dbReference>
<reference evidence="5" key="1">
    <citation type="submission" date="2021-03" db="EMBL/GenBank/DDBJ databases">
        <authorList>
            <person name="Sun Q."/>
        </authorList>
    </citation>
    <scope>NUCLEOTIDE SEQUENCE</scope>
    <source>
        <strain evidence="5">CCM 8862</strain>
    </source>
</reference>
<feature type="binding site" evidence="4">
    <location>
        <position position="74"/>
    </location>
    <ligand>
        <name>Mg(2+)</name>
        <dbReference type="ChEBI" id="CHEBI:18420"/>
        <label>1</label>
        <note>catalytic</note>
    </ligand>
</feature>
<evidence type="ECO:0000313" key="5">
    <source>
        <dbReference type="EMBL" id="MBN9643348.1"/>
    </source>
</evidence>
<dbReference type="GO" id="GO:0008934">
    <property type="term" value="F:inositol monophosphate 1-phosphatase activity"/>
    <property type="evidence" value="ECO:0007669"/>
    <property type="project" value="TreeGrafter"/>
</dbReference>